<reference evidence="6 7" key="1">
    <citation type="submission" date="2024-01" db="EMBL/GenBank/DDBJ databases">
        <title>Genome assemblies of Stephania.</title>
        <authorList>
            <person name="Yang L."/>
        </authorList>
    </citation>
    <scope>NUCLEOTIDE SEQUENCE [LARGE SCALE GENOMIC DNA]</scope>
    <source>
        <strain evidence="6">YNDBR</strain>
        <tissue evidence="6">Leaf</tissue>
    </source>
</reference>
<evidence type="ECO:0000256" key="4">
    <source>
        <dbReference type="ARBA" id="ARBA00023242"/>
    </source>
</evidence>
<dbReference type="PANTHER" id="PTHR31719">
    <property type="entry name" value="NAC TRANSCRIPTION FACTOR 56"/>
    <property type="match status" value="1"/>
</dbReference>
<dbReference type="AlphaFoldDB" id="A0AAP0P924"/>
<feature type="domain" description="NAC" evidence="5">
    <location>
        <begin position="17"/>
        <end position="167"/>
    </location>
</feature>
<dbReference type="Gene3D" id="2.170.150.80">
    <property type="entry name" value="NAC domain"/>
    <property type="match status" value="1"/>
</dbReference>
<gene>
    <name evidence="6" type="ORF">Syun_015058</name>
</gene>
<dbReference type="InterPro" id="IPR036093">
    <property type="entry name" value="NAC_dom_sf"/>
</dbReference>
<dbReference type="Pfam" id="PF02365">
    <property type="entry name" value="NAM"/>
    <property type="match status" value="1"/>
</dbReference>
<comment type="caution">
    <text evidence="6">The sequence shown here is derived from an EMBL/GenBank/DDBJ whole genome shotgun (WGS) entry which is preliminary data.</text>
</comment>
<evidence type="ECO:0000256" key="2">
    <source>
        <dbReference type="ARBA" id="ARBA00023125"/>
    </source>
</evidence>
<name>A0AAP0P924_9MAGN</name>
<dbReference type="PROSITE" id="PS51005">
    <property type="entry name" value="NAC"/>
    <property type="match status" value="1"/>
</dbReference>
<evidence type="ECO:0000313" key="7">
    <source>
        <dbReference type="Proteomes" id="UP001420932"/>
    </source>
</evidence>
<keyword evidence="2" id="KW-0238">DNA-binding</keyword>
<evidence type="ECO:0000259" key="5">
    <source>
        <dbReference type="PROSITE" id="PS51005"/>
    </source>
</evidence>
<keyword evidence="4" id="KW-0539">Nucleus</keyword>
<dbReference type="InterPro" id="IPR003441">
    <property type="entry name" value="NAC-dom"/>
</dbReference>
<dbReference type="Proteomes" id="UP001420932">
    <property type="component" value="Unassembled WGS sequence"/>
</dbReference>
<proteinExistence type="predicted"/>
<dbReference type="EMBL" id="JBBNAF010000006">
    <property type="protein sequence ID" value="KAK9135728.1"/>
    <property type="molecule type" value="Genomic_DNA"/>
</dbReference>
<evidence type="ECO:0000256" key="3">
    <source>
        <dbReference type="ARBA" id="ARBA00023163"/>
    </source>
</evidence>
<protein>
    <recommendedName>
        <fullName evidence="5">NAC domain-containing protein</fullName>
    </recommendedName>
</protein>
<keyword evidence="7" id="KW-1185">Reference proteome</keyword>
<sequence length="364" mass="41312">MASSLLVSNSLSSSVVLPRGYVFAPTDSELFCHFLLSKIQNPDVKFEEIHDLDDIYKYTPEILASLYEKKRAKEWYFFSPRIMKHENGSRPNRKVAGQSSFWRASNGGKMMVQVHNRQFLGHKGALNYFKNKQSKTNWIMQEYTLASQNHHGPHKFKDYSLCKIYQRIGKASRNKSSTVIGHQSDVGDEGGLEDYIMPQLPYYEDVNHGVAQQAGMDMAPAMNNITNAYDHQYINIEDGADTINCEEAMPPLMIINQDHPSAVPFIATDDNDCGNSSNFGLSNIEPHHADPEEAGAIIQDYQEKYQCDFNTDHPDVVAPPNVESTEGLEEEGLDWLRDFPKFQPADLEFSDWEANAWDNEFAPV</sequence>
<organism evidence="6 7">
    <name type="scientific">Stephania yunnanensis</name>
    <dbReference type="NCBI Taxonomy" id="152371"/>
    <lineage>
        <taxon>Eukaryota</taxon>
        <taxon>Viridiplantae</taxon>
        <taxon>Streptophyta</taxon>
        <taxon>Embryophyta</taxon>
        <taxon>Tracheophyta</taxon>
        <taxon>Spermatophyta</taxon>
        <taxon>Magnoliopsida</taxon>
        <taxon>Ranunculales</taxon>
        <taxon>Menispermaceae</taxon>
        <taxon>Menispermoideae</taxon>
        <taxon>Cissampelideae</taxon>
        <taxon>Stephania</taxon>
    </lineage>
</organism>
<dbReference type="GO" id="GO:0006355">
    <property type="term" value="P:regulation of DNA-templated transcription"/>
    <property type="evidence" value="ECO:0007669"/>
    <property type="project" value="InterPro"/>
</dbReference>
<keyword evidence="3" id="KW-0804">Transcription</keyword>
<accession>A0AAP0P924</accession>
<dbReference type="PANTHER" id="PTHR31719:SF94">
    <property type="entry name" value="PROTEIN ATAF2"/>
    <property type="match status" value="1"/>
</dbReference>
<dbReference type="SUPFAM" id="SSF101941">
    <property type="entry name" value="NAC domain"/>
    <property type="match status" value="1"/>
</dbReference>
<keyword evidence="1" id="KW-0805">Transcription regulation</keyword>
<evidence type="ECO:0000313" key="6">
    <source>
        <dbReference type="EMBL" id="KAK9135728.1"/>
    </source>
</evidence>
<evidence type="ECO:0000256" key="1">
    <source>
        <dbReference type="ARBA" id="ARBA00023015"/>
    </source>
</evidence>
<dbReference type="GO" id="GO:0003677">
    <property type="term" value="F:DNA binding"/>
    <property type="evidence" value="ECO:0007669"/>
    <property type="project" value="UniProtKB-KW"/>
</dbReference>